<gene>
    <name evidence="2" type="ORF">HNR42_003329</name>
</gene>
<dbReference type="EMBL" id="JACHHG010000016">
    <property type="protein sequence ID" value="MBB6099869.1"/>
    <property type="molecule type" value="Genomic_DNA"/>
</dbReference>
<dbReference type="SUPFAM" id="SSF47413">
    <property type="entry name" value="lambda repressor-like DNA-binding domains"/>
    <property type="match status" value="1"/>
</dbReference>
<comment type="caution">
    <text evidence="2">The sequence shown here is derived from an EMBL/GenBank/DDBJ whole genome shotgun (WGS) entry which is preliminary data.</text>
</comment>
<keyword evidence="3" id="KW-1185">Reference proteome</keyword>
<evidence type="ECO:0000313" key="2">
    <source>
        <dbReference type="EMBL" id="MBB6099869.1"/>
    </source>
</evidence>
<protein>
    <submittedName>
        <fullName evidence="2">Transcriptional regulator with XRE-family HTH domain</fullName>
    </submittedName>
</protein>
<dbReference type="GO" id="GO:0003677">
    <property type="term" value="F:DNA binding"/>
    <property type="evidence" value="ECO:0007669"/>
    <property type="project" value="InterPro"/>
</dbReference>
<dbReference type="InterPro" id="IPR010982">
    <property type="entry name" value="Lambda_DNA-bd_dom_sf"/>
</dbReference>
<dbReference type="InterPro" id="IPR001387">
    <property type="entry name" value="Cro/C1-type_HTH"/>
</dbReference>
<dbReference type="CDD" id="cd00093">
    <property type="entry name" value="HTH_XRE"/>
    <property type="match status" value="1"/>
</dbReference>
<dbReference type="Gene3D" id="1.10.260.40">
    <property type="entry name" value="lambda repressor-like DNA-binding domains"/>
    <property type="match status" value="1"/>
</dbReference>
<dbReference type="PROSITE" id="PS50943">
    <property type="entry name" value="HTH_CROC1"/>
    <property type="match status" value="1"/>
</dbReference>
<sequence>MSAGFTLRQLAARVGASPAHLCLVENDHARPSLDLLSRLAPEFGLSVDALVEHLFEDRTARRSLEALAERLGERCPRLQDRSWRALLLRAQQEAGTALTEAAWLRLHAALEEALNLPVPGAPAVSEPAPRFAGAWGAARPAV</sequence>
<organism evidence="2 3">
    <name type="scientific">Deinobacterium chartae</name>
    <dbReference type="NCBI Taxonomy" id="521158"/>
    <lineage>
        <taxon>Bacteria</taxon>
        <taxon>Thermotogati</taxon>
        <taxon>Deinococcota</taxon>
        <taxon>Deinococci</taxon>
        <taxon>Deinococcales</taxon>
        <taxon>Deinococcaceae</taxon>
        <taxon>Deinobacterium</taxon>
    </lineage>
</organism>
<dbReference type="AlphaFoldDB" id="A0A841I6J2"/>
<feature type="domain" description="HTH cro/C1-type" evidence="1">
    <location>
        <begin position="2"/>
        <end position="50"/>
    </location>
</feature>
<dbReference type="Proteomes" id="UP000569951">
    <property type="component" value="Unassembled WGS sequence"/>
</dbReference>
<accession>A0A841I6J2</accession>
<evidence type="ECO:0000259" key="1">
    <source>
        <dbReference type="PROSITE" id="PS50943"/>
    </source>
</evidence>
<evidence type="ECO:0000313" key="3">
    <source>
        <dbReference type="Proteomes" id="UP000569951"/>
    </source>
</evidence>
<proteinExistence type="predicted"/>
<name>A0A841I6J2_9DEIO</name>
<reference evidence="2 3" key="1">
    <citation type="submission" date="2020-08" db="EMBL/GenBank/DDBJ databases">
        <title>Genomic Encyclopedia of Type Strains, Phase IV (KMG-IV): sequencing the most valuable type-strain genomes for metagenomic binning, comparative biology and taxonomic classification.</title>
        <authorList>
            <person name="Goeker M."/>
        </authorList>
    </citation>
    <scope>NUCLEOTIDE SEQUENCE [LARGE SCALE GENOMIC DNA]</scope>
    <source>
        <strain evidence="2 3">DSM 21458</strain>
    </source>
</reference>